<evidence type="ECO:0000256" key="2">
    <source>
        <dbReference type="SAM" id="SignalP"/>
    </source>
</evidence>
<reference evidence="3" key="2">
    <citation type="submission" date="2020-09" db="EMBL/GenBank/DDBJ databases">
        <authorList>
            <person name="Sun Q."/>
            <person name="Ohkuma M."/>
        </authorList>
    </citation>
    <scope>NUCLEOTIDE SEQUENCE</scope>
    <source>
        <strain evidence="3">JCM 3276</strain>
    </source>
</reference>
<dbReference type="AlphaFoldDB" id="A0A918GR18"/>
<keyword evidence="4" id="KW-1185">Reference proteome</keyword>
<feature type="compositionally biased region" description="Low complexity" evidence="1">
    <location>
        <begin position="44"/>
        <end position="54"/>
    </location>
</feature>
<name>A0A918GR18_9PSEU</name>
<dbReference type="Proteomes" id="UP000660680">
    <property type="component" value="Unassembled WGS sequence"/>
</dbReference>
<dbReference type="EMBL" id="BMRB01000008">
    <property type="protein sequence ID" value="GGS56021.1"/>
    <property type="molecule type" value="Genomic_DNA"/>
</dbReference>
<dbReference type="PROSITE" id="PS51257">
    <property type="entry name" value="PROKAR_LIPOPROTEIN"/>
    <property type="match status" value="1"/>
</dbReference>
<comment type="caution">
    <text evidence="3">The sequence shown here is derived from an EMBL/GenBank/DDBJ whole genome shotgun (WGS) entry which is preliminary data.</text>
</comment>
<dbReference type="RefSeq" id="WP_189213853.1">
    <property type="nucleotide sequence ID" value="NZ_BMRB01000008.1"/>
</dbReference>
<accession>A0A918GR18</accession>
<feature type="chain" id="PRO_5039169915" evidence="2">
    <location>
        <begin position="25"/>
        <end position="207"/>
    </location>
</feature>
<sequence length="207" mass="21307">MFRRALAPAAVLLLAAGCSGRANDLDTYYDDPTTTVEPTLVAPVAAPTTPVSTTTPPPTTTTPPVDADAVLLTDDDLAGEGVEQVGSLSYTPLNCAPDASAAWEYPSGSTLDQTVHVLPDAAGRVAEMRETGECLDTDGTIARPDLPELGDDRFGWCFVGPTDRGCGAAIAKGDLLTVIVVKAGTVDRASAAVRRIAPLAADALDRA</sequence>
<protein>
    <submittedName>
        <fullName evidence="3">Uncharacterized protein</fullName>
    </submittedName>
</protein>
<organism evidence="3 4">
    <name type="scientific">Actinokineospora fastidiosa</name>
    <dbReference type="NCBI Taxonomy" id="1816"/>
    <lineage>
        <taxon>Bacteria</taxon>
        <taxon>Bacillati</taxon>
        <taxon>Actinomycetota</taxon>
        <taxon>Actinomycetes</taxon>
        <taxon>Pseudonocardiales</taxon>
        <taxon>Pseudonocardiaceae</taxon>
        <taxon>Actinokineospora</taxon>
    </lineage>
</organism>
<feature type="signal peptide" evidence="2">
    <location>
        <begin position="1"/>
        <end position="24"/>
    </location>
</feature>
<reference evidence="3" key="1">
    <citation type="journal article" date="2014" name="Int. J. Syst. Evol. Microbiol.">
        <title>Complete genome sequence of Corynebacterium casei LMG S-19264T (=DSM 44701T), isolated from a smear-ripened cheese.</title>
        <authorList>
            <consortium name="US DOE Joint Genome Institute (JGI-PGF)"/>
            <person name="Walter F."/>
            <person name="Albersmeier A."/>
            <person name="Kalinowski J."/>
            <person name="Ruckert C."/>
        </authorList>
    </citation>
    <scope>NUCLEOTIDE SEQUENCE</scope>
    <source>
        <strain evidence="3">JCM 3276</strain>
    </source>
</reference>
<evidence type="ECO:0000313" key="4">
    <source>
        <dbReference type="Proteomes" id="UP000660680"/>
    </source>
</evidence>
<keyword evidence="2" id="KW-0732">Signal</keyword>
<feature type="region of interest" description="Disordered" evidence="1">
    <location>
        <begin position="44"/>
        <end position="65"/>
    </location>
</feature>
<gene>
    <name evidence="3" type="ORF">GCM10010171_58730</name>
</gene>
<proteinExistence type="predicted"/>
<evidence type="ECO:0000313" key="3">
    <source>
        <dbReference type="EMBL" id="GGS56021.1"/>
    </source>
</evidence>
<evidence type="ECO:0000256" key="1">
    <source>
        <dbReference type="SAM" id="MobiDB-lite"/>
    </source>
</evidence>